<dbReference type="Pfam" id="PF06984">
    <property type="entry name" value="MRP-L47"/>
    <property type="match status" value="1"/>
</dbReference>
<evidence type="ECO:0000256" key="1">
    <source>
        <dbReference type="ARBA" id="ARBA00004173"/>
    </source>
</evidence>
<dbReference type="InterPro" id="IPR038340">
    <property type="entry name" value="MRP-L47_sf"/>
</dbReference>
<dbReference type="PANTHER" id="PTHR21183:SF18">
    <property type="entry name" value="LARGE RIBOSOMAL SUBUNIT PROTEIN UL29M"/>
    <property type="match status" value="1"/>
</dbReference>
<feature type="region of interest" description="Disordered" evidence="7">
    <location>
        <begin position="38"/>
        <end position="60"/>
    </location>
</feature>
<dbReference type="PANTHER" id="PTHR21183">
    <property type="entry name" value="RIBOSOMAL PROTEIN L47, MITOCHONDRIAL-RELATED"/>
    <property type="match status" value="1"/>
</dbReference>
<organism evidence="8 9">
    <name type="scientific">Skeletonema marinoi</name>
    <dbReference type="NCBI Taxonomy" id="267567"/>
    <lineage>
        <taxon>Eukaryota</taxon>
        <taxon>Sar</taxon>
        <taxon>Stramenopiles</taxon>
        <taxon>Ochrophyta</taxon>
        <taxon>Bacillariophyta</taxon>
        <taxon>Coscinodiscophyceae</taxon>
        <taxon>Thalassiosirophycidae</taxon>
        <taxon>Thalassiosirales</taxon>
        <taxon>Skeletonemataceae</taxon>
        <taxon>Skeletonema</taxon>
        <taxon>Skeletonema marinoi-dohrnii complex</taxon>
    </lineage>
</organism>
<dbReference type="EMBL" id="JATAAI010000001">
    <property type="protein sequence ID" value="KAK1748288.1"/>
    <property type="molecule type" value="Genomic_DNA"/>
</dbReference>
<reference evidence="8" key="1">
    <citation type="submission" date="2023-06" db="EMBL/GenBank/DDBJ databases">
        <title>Survivors Of The Sea: Transcriptome response of Skeletonema marinoi to long-term dormancy.</title>
        <authorList>
            <person name="Pinder M.I.M."/>
            <person name="Kourtchenko O."/>
            <person name="Robertson E.K."/>
            <person name="Larsson T."/>
            <person name="Maumus F."/>
            <person name="Osuna-Cruz C.M."/>
            <person name="Vancaester E."/>
            <person name="Stenow R."/>
            <person name="Vandepoele K."/>
            <person name="Ploug H."/>
            <person name="Bruchert V."/>
            <person name="Godhe A."/>
            <person name="Topel M."/>
        </authorList>
    </citation>
    <scope>NUCLEOTIDE SEQUENCE</scope>
    <source>
        <strain evidence="8">R05AC</strain>
    </source>
</reference>
<evidence type="ECO:0000256" key="7">
    <source>
        <dbReference type="SAM" id="MobiDB-lite"/>
    </source>
</evidence>
<proteinExistence type="inferred from homology"/>
<dbReference type="InterPro" id="IPR036049">
    <property type="entry name" value="Ribosomal_uL29_sf"/>
</dbReference>
<dbReference type="GO" id="GO:0032543">
    <property type="term" value="P:mitochondrial translation"/>
    <property type="evidence" value="ECO:0007669"/>
    <property type="project" value="TreeGrafter"/>
</dbReference>
<evidence type="ECO:0000256" key="2">
    <source>
        <dbReference type="ARBA" id="ARBA00009254"/>
    </source>
</evidence>
<evidence type="ECO:0000313" key="8">
    <source>
        <dbReference type="EMBL" id="KAK1748288.1"/>
    </source>
</evidence>
<comment type="similarity">
    <text evidence="2">Belongs to the universal ribosomal protein uL29 family.</text>
</comment>
<name>A0AAD9DK25_9STRA</name>
<feature type="compositionally biased region" description="Low complexity" evidence="7">
    <location>
        <begin position="43"/>
        <end position="55"/>
    </location>
</feature>
<comment type="subcellular location">
    <subcellularLocation>
        <location evidence="1">Mitochondrion</location>
    </subcellularLocation>
</comment>
<dbReference type="Gene3D" id="6.10.330.20">
    <property type="match status" value="1"/>
</dbReference>
<dbReference type="GO" id="GO:0005762">
    <property type="term" value="C:mitochondrial large ribosomal subunit"/>
    <property type="evidence" value="ECO:0007669"/>
    <property type="project" value="TreeGrafter"/>
</dbReference>
<feature type="region of interest" description="Disordered" evidence="7">
    <location>
        <begin position="212"/>
        <end position="233"/>
    </location>
</feature>
<evidence type="ECO:0000256" key="4">
    <source>
        <dbReference type="ARBA" id="ARBA00023128"/>
    </source>
</evidence>
<dbReference type="GO" id="GO:0003735">
    <property type="term" value="F:structural constituent of ribosome"/>
    <property type="evidence" value="ECO:0007669"/>
    <property type="project" value="InterPro"/>
</dbReference>
<evidence type="ECO:0000256" key="5">
    <source>
        <dbReference type="ARBA" id="ARBA00023274"/>
    </source>
</evidence>
<evidence type="ECO:0000256" key="3">
    <source>
        <dbReference type="ARBA" id="ARBA00022980"/>
    </source>
</evidence>
<comment type="caution">
    <text evidence="8">The sequence shown here is derived from an EMBL/GenBank/DDBJ whole genome shotgun (WGS) entry which is preliminary data.</text>
</comment>
<feature type="compositionally biased region" description="Basic and acidic residues" evidence="7">
    <location>
        <begin position="218"/>
        <end position="233"/>
    </location>
</feature>
<sequence>MLTSAATRCAMHMKNINKALWPSLSQPQIGHHRFISSSPLLMDDNSGGESSSSNNGDDKKEMIQRWMKWNTAKTWKYEPNHDLISKIGKEGSTSPLDAFRDTVSKEKRQTERVGRSWSAKELRRKSYDDLHKLWLVLYKEKNMLLTEANLARRHGYMMIQPDRRKKVRKSMGGIRHVLGERKRAKIADHKLYLEELERVGALLEDLDVAAGEGGSMEDDMHNEATEKLEEDKI</sequence>
<keyword evidence="5" id="KW-0687">Ribonucleoprotein</keyword>
<dbReference type="Proteomes" id="UP001224775">
    <property type="component" value="Unassembled WGS sequence"/>
</dbReference>
<protein>
    <recommendedName>
        <fullName evidence="6">Large ribosomal subunit protein uL29m</fullName>
    </recommendedName>
</protein>
<gene>
    <name evidence="8" type="ORF">QTG54_000227</name>
</gene>
<accession>A0AAD9DK25</accession>
<dbReference type="SUPFAM" id="SSF46561">
    <property type="entry name" value="Ribosomal protein L29 (L29p)"/>
    <property type="match status" value="1"/>
</dbReference>
<keyword evidence="4" id="KW-0496">Mitochondrion</keyword>
<dbReference type="InterPro" id="IPR010729">
    <property type="entry name" value="Ribosomal_uL29_mit"/>
</dbReference>
<keyword evidence="3 8" id="KW-0689">Ribosomal protein</keyword>
<evidence type="ECO:0000313" key="9">
    <source>
        <dbReference type="Proteomes" id="UP001224775"/>
    </source>
</evidence>
<evidence type="ECO:0000256" key="6">
    <source>
        <dbReference type="ARBA" id="ARBA00035289"/>
    </source>
</evidence>
<keyword evidence="9" id="KW-1185">Reference proteome</keyword>
<dbReference type="AlphaFoldDB" id="A0AAD9DK25"/>